<feature type="region of interest" description="Disordered" evidence="1">
    <location>
        <begin position="142"/>
        <end position="318"/>
    </location>
</feature>
<feature type="compositionally biased region" description="Basic and acidic residues" evidence="1">
    <location>
        <begin position="296"/>
        <end position="316"/>
    </location>
</feature>
<dbReference type="OrthoDB" id="6150478at2759"/>
<evidence type="ECO:0000256" key="1">
    <source>
        <dbReference type="SAM" id="MobiDB-lite"/>
    </source>
</evidence>
<feature type="region of interest" description="Disordered" evidence="1">
    <location>
        <begin position="350"/>
        <end position="811"/>
    </location>
</feature>
<feature type="compositionally biased region" description="Acidic residues" evidence="1">
    <location>
        <begin position="726"/>
        <end position="737"/>
    </location>
</feature>
<evidence type="ECO:0000259" key="2">
    <source>
        <dbReference type="Pfam" id="PF12773"/>
    </source>
</evidence>
<feature type="compositionally biased region" description="Polar residues" evidence="1">
    <location>
        <begin position="409"/>
        <end position="419"/>
    </location>
</feature>
<feature type="compositionally biased region" description="Basic and acidic residues" evidence="1">
    <location>
        <begin position="384"/>
        <end position="406"/>
    </location>
</feature>
<reference evidence="3 4" key="1">
    <citation type="submission" date="2020-06" db="EMBL/GenBank/DDBJ databases">
        <authorList>
            <person name="Li R."/>
            <person name="Bekaert M."/>
        </authorList>
    </citation>
    <scope>NUCLEOTIDE SEQUENCE [LARGE SCALE GENOMIC DNA]</scope>
    <source>
        <strain evidence="4">wild</strain>
    </source>
</reference>
<keyword evidence="4" id="KW-1185">Reference proteome</keyword>
<dbReference type="AlphaFoldDB" id="A0A6J8AU38"/>
<accession>A0A6J8AU38</accession>
<feature type="compositionally biased region" description="Polar residues" evidence="1">
    <location>
        <begin position="350"/>
        <end position="365"/>
    </location>
</feature>
<feature type="compositionally biased region" description="Polar residues" evidence="1">
    <location>
        <begin position="453"/>
        <end position="464"/>
    </location>
</feature>
<gene>
    <name evidence="3" type="ORF">MCOR_11505</name>
</gene>
<proteinExistence type="predicted"/>
<feature type="compositionally biased region" description="Basic and acidic residues" evidence="1">
    <location>
        <begin position="142"/>
        <end position="165"/>
    </location>
</feature>
<name>A0A6J8AU38_MYTCO</name>
<feature type="compositionally biased region" description="Basic and acidic residues" evidence="1">
    <location>
        <begin position="615"/>
        <end position="639"/>
    </location>
</feature>
<feature type="compositionally biased region" description="Polar residues" evidence="1">
    <location>
        <begin position="801"/>
        <end position="811"/>
    </location>
</feature>
<feature type="compositionally biased region" description="Basic and acidic residues" evidence="1">
    <location>
        <begin position="669"/>
        <end position="709"/>
    </location>
</feature>
<feature type="region of interest" description="Disordered" evidence="1">
    <location>
        <begin position="95"/>
        <end position="121"/>
    </location>
</feature>
<evidence type="ECO:0000313" key="3">
    <source>
        <dbReference type="EMBL" id="CAC5373916.1"/>
    </source>
</evidence>
<feature type="compositionally biased region" description="Basic residues" evidence="1">
    <location>
        <begin position="570"/>
        <end position="587"/>
    </location>
</feature>
<feature type="compositionally biased region" description="Basic and acidic residues" evidence="1">
    <location>
        <begin position="106"/>
        <end position="118"/>
    </location>
</feature>
<organism evidence="3 4">
    <name type="scientific">Mytilus coruscus</name>
    <name type="common">Sea mussel</name>
    <dbReference type="NCBI Taxonomy" id="42192"/>
    <lineage>
        <taxon>Eukaryota</taxon>
        <taxon>Metazoa</taxon>
        <taxon>Spiralia</taxon>
        <taxon>Lophotrochozoa</taxon>
        <taxon>Mollusca</taxon>
        <taxon>Bivalvia</taxon>
        <taxon>Autobranchia</taxon>
        <taxon>Pteriomorphia</taxon>
        <taxon>Mytilida</taxon>
        <taxon>Mytiloidea</taxon>
        <taxon>Mytilidae</taxon>
        <taxon>Mytilinae</taxon>
        <taxon>Mytilus</taxon>
    </lineage>
</organism>
<feature type="domain" description="DZANK-type" evidence="2">
    <location>
        <begin position="7"/>
        <end position="55"/>
    </location>
</feature>
<feature type="compositionally biased region" description="Polar residues" evidence="1">
    <location>
        <begin position="518"/>
        <end position="544"/>
    </location>
</feature>
<feature type="compositionally biased region" description="Basic and acidic residues" evidence="1">
    <location>
        <begin position="222"/>
        <end position="232"/>
    </location>
</feature>
<dbReference type="Proteomes" id="UP000507470">
    <property type="component" value="Unassembled WGS sequence"/>
</dbReference>
<feature type="compositionally biased region" description="Basic and acidic residues" evidence="1">
    <location>
        <begin position="588"/>
        <end position="608"/>
    </location>
</feature>
<dbReference type="EMBL" id="CACVKT020001977">
    <property type="protein sequence ID" value="CAC5373916.1"/>
    <property type="molecule type" value="Genomic_DNA"/>
</dbReference>
<dbReference type="InterPro" id="IPR025874">
    <property type="entry name" value="DZR"/>
</dbReference>
<evidence type="ECO:0000313" key="4">
    <source>
        <dbReference type="Proteomes" id="UP000507470"/>
    </source>
</evidence>
<dbReference type="Pfam" id="PF12773">
    <property type="entry name" value="DZR"/>
    <property type="match status" value="1"/>
</dbReference>
<protein>
    <recommendedName>
        <fullName evidence="2">DZANK-type domain-containing protein</fullName>
    </recommendedName>
</protein>
<sequence>MKCAKESCGAEITDGAKFCSICGTKVVVTTIVKKALCPDCNHYVLQSHNFCLNCGWKVDLSIFTDKICRGVKENGEKCSVILTFDAKFCPTCGTPTKTSDATSEPVKAEKDTSEDLGKDTNLNPVVSVQKSETTFLTEAKDGKVNENLIEPERIGLHVESDKNSDDSEPGSPEIWTPPSLFKESSESSDQVETSTEKVEINEKTNGNQLQVSQENVLTDLNQQKDDSQETKQCHNMTGGQPKLDHAVVDKTKSDQSTEVKTNEENNRNQDETFQGDIADENQSSLDLQVPTEDLDTEKKEKKTDEQSDRKDIKDNNTAEVLTSIVGEKEESFSSDFVAVKQFTSQLEVNISKNGTDKVTTSVSDSQHIENVEGGTESGLEEQTLAEKPKMSPSETGEKENGEDVDKGIINQSESNNLISKQEEMKPASVSGLQTVGSEDKSLTVENIPEKPTISPSSIVENTENNNDERLVNDTEKDKTETKPIETENTDKSLTEANVSPEKNGKHESEQEEAESTDDNSSSYQSADDEFQQASDAGSETMLSTETKDDEKESYTSQEHQKKGPIQKSSTKLKREKKRDRKRKKHEREKKVTGDEPVEEGKTHGHTNIDTKPAVFKKETEENTSEENKEIVKPQDDIDNKQLTTAGAQKEDAIGTLGECTTNTDNESDNTGKEKQNPESEVGKGKEINSREQEVSQNQKEKDDKNNAEEHTEEQDEDDKPSKSESESDDTSEEDTETTESQKKKTRVRTIVTNTNDGQTKKAAGQTKDANKPGTKPGNNKNKESEKDSAKQKTSSDHSSKTRNSMNSSIRGNRSGISTFIVNFHACLHAAFYIKPCKIYVRFGSDNLGGWKSLAHEMHIVAEYKNGNVELGASVSIPTGFLDASILYKYCIVYEDKREIEECIYNNSNNNRYLFVLSSELKKMGDGMFNVQQKM</sequence>
<feature type="compositionally biased region" description="Basic and acidic residues" evidence="1">
    <location>
        <begin position="545"/>
        <end position="561"/>
    </location>
</feature>
<feature type="compositionally biased region" description="Basic and acidic residues" evidence="1">
    <location>
        <begin position="242"/>
        <end position="270"/>
    </location>
</feature>
<feature type="compositionally biased region" description="Basic and acidic residues" evidence="1">
    <location>
        <begin position="780"/>
        <end position="799"/>
    </location>
</feature>
<feature type="compositionally biased region" description="Basic and acidic residues" evidence="1">
    <location>
        <begin position="466"/>
        <end position="493"/>
    </location>
</feature>
<feature type="compositionally biased region" description="Polar residues" evidence="1">
    <location>
        <begin position="203"/>
        <end position="221"/>
    </location>
</feature>